<sequence length="748" mass="83526">MTQYIEERDSIRYGVGDNDFSIVQVLANRYIGANPEIPYTLRAFQTTGVLQTEEGLYAIDMNSYLPEARNGQFAYACGLVWSDNERSLDLGIECLSPVKLYFNGKLHYRSNVIDEIKPDGRARVGIVFRQGWNTLLLQMQKTAVGFGCRIGAEEAKVRILQVLAPFSERSGQAGWIVSASATDEPLYTEGSVPDFQGGEQASGLTWLPQLHWNGAEEGKLPFERLYGAKPGQAAYAWTKLLTGAGAGLGGAAVIHGYAAGPTTVWLNGQQVLHTAAAGEFTRELPHLVGSKHDLLVRSEYGEGSWGFRLSVSGTDGGAYQLQPPAEVQGARDAGPWFYLGPFAAPIQLEPAQVQSLHRLWDSGVPGEERQVYWRLDAPDTWIRPYYENAMLSNKWTVGGATNYARWDYPLGVTMYGLLQAGRLLERNDIIDYALNHIRICTEWYEYSLWDRRTYGFPAINQQLVLMKMLDNCGSFGSAMLEAYRTSKDESFLAVARVIADFIANRLERREDGAFYRTCEGEYSADTMWADDLYMSTPFMIRYAAITGDTGFLDDAARQFLRFRSYLFMPEQKIMSHVFDFKYGRATLIPWGRGNGWSLFSLSELLEALPQDHPDRAELLAFFNEFCEGIAALQSGSGLWHQVLNHPDAYEEASCTAMFAYAFARGVRFGWLDRPERYAEAASKAWQGLTSKAIDRHGNVYGVCSGSRYAFSADYYKYDLLTVLNDNHGIGIMMLAGVELAKLKQGAGA</sequence>
<dbReference type="SUPFAM" id="SSF48208">
    <property type="entry name" value="Six-hairpin glycosidases"/>
    <property type="match status" value="1"/>
</dbReference>
<comment type="caution">
    <text evidence="2">The sequence shown here is derived from an EMBL/GenBank/DDBJ whole genome shotgun (WGS) entry which is preliminary data.</text>
</comment>
<name>A0A229UTJ5_9BACL</name>
<dbReference type="InterPro" id="IPR052043">
    <property type="entry name" value="PolySaccharide_Degr_Enz"/>
</dbReference>
<protein>
    <submittedName>
        <fullName evidence="2">Glycosyl hydrolase</fullName>
    </submittedName>
</protein>
<keyword evidence="1 2" id="KW-0378">Hydrolase</keyword>
<evidence type="ECO:0000313" key="2">
    <source>
        <dbReference type="EMBL" id="OXM86591.1"/>
    </source>
</evidence>
<organism evidence="2 3">
    <name type="scientific">Paenibacillus rigui</name>
    <dbReference type="NCBI Taxonomy" id="554312"/>
    <lineage>
        <taxon>Bacteria</taxon>
        <taxon>Bacillati</taxon>
        <taxon>Bacillota</taxon>
        <taxon>Bacilli</taxon>
        <taxon>Bacillales</taxon>
        <taxon>Paenibacillaceae</taxon>
        <taxon>Paenibacillus</taxon>
    </lineage>
</organism>
<dbReference type="Pfam" id="PF07470">
    <property type="entry name" value="Glyco_hydro_88"/>
    <property type="match status" value="1"/>
</dbReference>
<keyword evidence="3" id="KW-1185">Reference proteome</keyword>
<dbReference type="AlphaFoldDB" id="A0A229UTJ5"/>
<reference evidence="2 3" key="1">
    <citation type="submission" date="2017-07" db="EMBL/GenBank/DDBJ databases">
        <title>Genome sequencing and assembly of Paenibacillus rigui.</title>
        <authorList>
            <person name="Mayilraj S."/>
        </authorList>
    </citation>
    <scope>NUCLEOTIDE SEQUENCE [LARGE SCALE GENOMIC DNA]</scope>
    <source>
        <strain evidence="2 3">JCM 16352</strain>
    </source>
</reference>
<dbReference type="GO" id="GO:0005975">
    <property type="term" value="P:carbohydrate metabolic process"/>
    <property type="evidence" value="ECO:0007669"/>
    <property type="project" value="InterPro"/>
</dbReference>
<dbReference type="EMBL" id="NMQW01000013">
    <property type="protein sequence ID" value="OXM86591.1"/>
    <property type="molecule type" value="Genomic_DNA"/>
</dbReference>
<dbReference type="OrthoDB" id="9807186at2"/>
<evidence type="ECO:0000313" key="3">
    <source>
        <dbReference type="Proteomes" id="UP000215509"/>
    </source>
</evidence>
<dbReference type="RefSeq" id="WP_094014538.1">
    <property type="nucleotide sequence ID" value="NZ_NMQW01000013.1"/>
</dbReference>
<dbReference type="Proteomes" id="UP000215509">
    <property type="component" value="Unassembled WGS sequence"/>
</dbReference>
<dbReference type="GO" id="GO:0016787">
    <property type="term" value="F:hydrolase activity"/>
    <property type="evidence" value="ECO:0007669"/>
    <property type="project" value="UniProtKB-KW"/>
</dbReference>
<dbReference type="InterPro" id="IPR008928">
    <property type="entry name" value="6-hairpin_glycosidase_sf"/>
</dbReference>
<dbReference type="Gene3D" id="1.50.10.10">
    <property type="match status" value="1"/>
</dbReference>
<proteinExistence type="predicted"/>
<dbReference type="InterPro" id="IPR010905">
    <property type="entry name" value="Glyco_hydro_88"/>
</dbReference>
<evidence type="ECO:0000256" key="1">
    <source>
        <dbReference type="ARBA" id="ARBA00022801"/>
    </source>
</evidence>
<dbReference type="PANTHER" id="PTHR33886">
    <property type="entry name" value="UNSATURATED RHAMNOGALACTURONAN HYDROLASE (EUROFUNG)"/>
    <property type="match status" value="1"/>
</dbReference>
<accession>A0A229UTJ5</accession>
<gene>
    <name evidence="2" type="ORF">CF651_09055</name>
</gene>
<dbReference type="InterPro" id="IPR012341">
    <property type="entry name" value="6hp_glycosidase-like_sf"/>
</dbReference>
<dbReference type="PANTHER" id="PTHR33886:SF8">
    <property type="entry name" value="UNSATURATED RHAMNOGALACTURONAN HYDROLASE (EUROFUNG)"/>
    <property type="match status" value="1"/>
</dbReference>